<keyword evidence="3" id="KW-0597">Phosphoprotein</keyword>
<keyword evidence="5" id="KW-0547">Nucleotide-binding</keyword>
<dbReference type="EC" id="2.7.13.3" evidence="2"/>
<dbReference type="PANTHER" id="PTHR41523:SF8">
    <property type="entry name" value="ETHYLENE RESPONSE SENSOR PROTEIN"/>
    <property type="match status" value="1"/>
</dbReference>
<evidence type="ECO:0000256" key="6">
    <source>
        <dbReference type="ARBA" id="ARBA00022777"/>
    </source>
</evidence>
<evidence type="ECO:0000313" key="10">
    <source>
        <dbReference type="EMBL" id="MDX2333560.1"/>
    </source>
</evidence>
<dbReference type="AlphaFoldDB" id="A0A1Z3U504"/>
<dbReference type="SUPFAM" id="SSF55785">
    <property type="entry name" value="PYP-like sensor domain (PAS domain)"/>
    <property type="match status" value="1"/>
</dbReference>
<keyword evidence="4" id="KW-0808">Transferase</keyword>
<reference evidence="10 12" key="4">
    <citation type="journal article" date="2023" name="FEMS Microbes">
        <title>Whole genomes of deep-sea sponge-associated bacteria exhibit high novel natural product potential.</title>
        <authorList>
            <person name="Hesketh-Best P.J."/>
            <person name="January G.G."/>
            <person name="Koch M.J."/>
            <person name="Warburton P.J."/>
            <person name="Howell K.L."/>
            <person name="Upton M."/>
        </authorList>
    </citation>
    <scope>NUCLEOTIDE SEQUENCE [LARGE SCALE GENOMIC DNA]</scope>
    <source>
        <strain evidence="10 12">PC206-O</strain>
    </source>
</reference>
<evidence type="ECO:0000313" key="9">
    <source>
        <dbReference type="EMBL" id="ASE38348.1"/>
    </source>
</evidence>
<gene>
    <name evidence="9" type="ORF">CEP68_01845</name>
    <name evidence="10" type="ORF">NJD11_01215</name>
</gene>
<dbReference type="Proteomes" id="UP000197050">
    <property type="component" value="Chromosome"/>
</dbReference>
<proteinExistence type="predicted"/>
<evidence type="ECO:0000256" key="5">
    <source>
        <dbReference type="ARBA" id="ARBA00022741"/>
    </source>
</evidence>
<evidence type="ECO:0000256" key="2">
    <source>
        <dbReference type="ARBA" id="ARBA00012438"/>
    </source>
</evidence>
<reference evidence="10" key="3">
    <citation type="submission" date="2022-06" db="EMBL/GenBank/DDBJ databases">
        <authorList>
            <person name="Hesketh-Best P.J."/>
            <person name="Koch M.J."/>
        </authorList>
    </citation>
    <scope>NUCLEOTIDE SEQUENCE</scope>
    <source>
        <strain evidence="10">PC206-O</strain>
    </source>
</reference>
<evidence type="ECO:0000259" key="8">
    <source>
        <dbReference type="SMART" id="SM00387"/>
    </source>
</evidence>
<evidence type="ECO:0000256" key="3">
    <source>
        <dbReference type="ARBA" id="ARBA00022553"/>
    </source>
</evidence>
<sequence length="346" mass="36975">MPMKALAPPSDIAINLALSLIAASVAPVLLLDEDLTVIAASQSFLDGFDVGLDDIPGARLADLGEGEWNTPQLWSLLKATAYGQTAIKAYEMDLQSRRGVRHLVLNAQRLDNEIAQGIRLLLSIQDVTEARASDREKDVLIRDKAVLVQEMQHRIANSLQIIASVLMQSVSKVGSDESRHHLRDAHQRIMSVAAVQRQLTGSTLGDVELRGYVTDLCRSIGDSMIRDHDQLSLTVTVDDSIASSGKAVSLGLIVTELVINALKHAFPDDHDGQITVDYRALGEGWALTICDDGMGLPSGGDVAKPGLGTGIVKALASQLGAVITMADAKPGLRVSIICDPRSTPLV</sequence>
<dbReference type="GeneID" id="34013527"/>
<dbReference type="PANTHER" id="PTHR41523">
    <property type="entry name" value="TWO-COMPONENT SYSTEM SENSOR PROTEIN"/>
    <property type="match status" value="1"/>
</dbReference>
<name>A0A1Z3U504_BREVE</name>
<keyword evidence="7" id="KW-0067">ATP-binding</keyword>
<dbReference type="GO" id="GO:0004673">
    <property type="term" value="F:protein histidine kinase activity"/>
    <property type="evidence" value="ECO:0007669"/>
    <property type="project" value="UniProtKB-EC"/>
</dbReference>
<dbReference type="KEGG" id="bvc:CEP68_01845"/>
<dbReference type="EMBL" id="JAMYEC010000001">
    <property type="protein sequence ID" value="MDX2333560.1"/>
    <property type="molecule type" value="Genomic_DNA"/>
</dbReference>
<evidence type="ECO:0000313" key="12">
    <source>
        <dbReference type="Proteomes" id="UP001272940"/>
    </source>
</evidence>
<protein>
    <recommendedName>
        <fullName evidence="2">histidine kinase</fullName>
        <ecNumber evidence="2">2.7.13.3</ecNumber>
    </recommendedName>
</protein>
<dbReference type="Gene3D" id="3.30.450.20">
    <property type="entry name" value="PAS domain"/>
    <property type="match status" value="1"/>
</dbReference>
<dbReference type="InterPro" id="IPR035965">
    <property type="entry name" value="PAS-like_dom_sf"/>
</dbReference>
<reference evidence="11" key="1">
    <citation type="submission" date="2017-06" db="EMBL/GenBank/DDBJ databases">
        <title>FDA dAtabase for Regulatory Grade micrObial Sequences (FDA-ARGOS): Supporting development and validation of Infectious Disease Dx tests.</title>
        <authorList>
            <person name="Minogue T."/>
            <person name="Wolcott M."/>
            <person name="Wasieloski L."/>
            <person name="Aguilar W."/>
            <person name="Moore D."/>
            <person name="Tallon L."/>
            <person name="Sadzewicz L."/>
            <person name="Sengamalay N."/>
            <person name="Ott S."/>
            <person name="Godinez A."/>
            <person name="Nagaraj S."/>
            <person name="Nadendla S."/>
            <person name="Geyer C."/>
            <person name="Sichtig H."/>
        </authorList>
    </citation>
    <scope>NUCLEOTIDE SEQUENCE [LARGE SCALE GENOMIC DNA]</scope>
    <source>
        <strain evidence="11">FDAARGOS_289</strain>
    </source>
</reference>
<keyword evidence="6 9" id="KW-0418">Kinase</keyword>
<dbReference type="InterPro" id="IPR013656">
    <property type="entry name" value="PAS_4"/>
</dbReference>
<dbReference type="Gene3D" id="3.30.565.10">
    <property type="entry name" value="Histidine kinase-like ATPase, C-terminal domain"/>
    <property type="match status" value="1"/>
</dbReference>
<evidence type="ECO:0000313" key="11">
    <source>
        <dbReference type="Proteomes" id="UP000197050"/>
    </source>
</evidence>
<comment type="catalytic activity">
    <reaction evidence="1">
        <text>ATP + protein L-histidine = ADP + protein N-phospho-L-histidine.</text>
        <dbReference type="EC" id="2.7.13.3"/>
    </reaction>
</comment>
<keyword evidence="12" id="KW-1185">Reference proteome</keyword>
<evidence type="ECO:0000256" key="7">
    <source>
        <dbReference type="ARBA" id="ARBA00022840"/>
    </source>
</evidence>
<organism evidence="9 11">
    <name type="scientific">Brevundimonas vesicularis</name>
    <name type="common">Pseudomonas vesicularis</name>
    <dbReference type="NCBI Taxonomy" id="41276"/>
    <lineage>
        <taxon>Bacteria</taxon>
        <taxon>Pseudomonadati</taxon>
        <taxon>Pseudomonadota</taxon>
        <taxon>Alphaproteobacteria</taxon>
        <taxon>Caulobacterales</taxon>
        <taxon>Caulobacteraceae</taxon>
        <taxon>Brevundimonas</taxon>
    </lineage>
</organism>
<dbReference type="Proteomes" id="UP001272940">
    <property type="component" value="Unassembled WGS sequence"/>
</dbReference>
<reference evidence="9" key="2">
    <citation type="submission" date="2017-12" db="EMBL/GenBank/DDBJ databases">
        <title>FDA dAtabase for Regulatory Grade micrObial Sequences (FDA-ARGOS): Supporting development and validation of Infectious Disease Dx tests.</title>
        <authorList>
            <person name="Campos J."/>
            <person name="Goldberg B."/>
            <person name="Tallon L."/>
            <person name="Sadzewicz L."/>
            <person name="Sengamalay N."/>
            <person name="Ott S."/>
            <person name="Godinez A."/>
            <person name="Nagaraj S."/>
            <person name="Vavikolanu K."/>
            <person name="Vyas G."/>
            <person name="Nadendla S."/>
            <person name="Aluvathingal J."/>
            <person name="Geyer C."/>
            <person name="Nandy P."/>
            <person name="Hobson J."/>
            <person name="Sichtig H."/>
        </authorList>
    </citation>
    <scope>NUCLEOTIDE SEQUENCE</scope>
    <source>
        <strain evidence="9">FDAARGOS_289</strain>
    </source>
</reference>
<accession>A0A1Z3U504</accession>
<evidence type="ECO:0000256" key="4">
    <source>
        <dbReference type="ARBA" id="ARBA00022679"/>
    </source>
</evidence>
<dbReference type="InterPro" id="IPR011495">
    <property type="entry name" value="Sig_transdc_His_kin_sub2_dim/P"/>
</dbReference>
<feature type="domain" description="Histidine kinase/HSP90-like ATPase" evidence="8">
    <location>
        <begin position="245"/>
        <end position="342"/>
    </location>
</feature>
<dbReference type="SUPFAM" id="SSF55874">
    <property type="entry name" value="ATPase domain of HSP90 chaperone/DNA topoisomerase II/histidine kinase"/>
    <property type="match status" value="1"/>
</dbReference>
<dbReference type="SMART" id="SM00387">
    <property type="entry name" value="HATPase_c"/>
    <property type="match status" value="1"/>
</dbReference>
<dbReference type="EMBL" id="CP022048">
    <property type="protein sequence ID" value="ASE38348.1"/>
    <property type="molecule type" value="Genomic_DNA"/>
</dbReference>
<dbReference type="Pfam" id="PF08448">
    <property type="entry name" value="PAS_4"/>
    <property type="match status" value="1"/>
</dbReference>
<dbReference type="Pfam" id="PF13581">
    <property type="entry name" value="HATPase_c_2"/>
    <property type="match status" value="1"/>
</dbReference>
<dbReference type="Pfam" id="PF07568">
    <property type="entry name" value="HisKA_2"/>
    <property type="match status" value="1"/>
</dbReference>
<dbReference type="InterPro" id="IPR003594">
    <property type="entry name" value="HATPase_dom"/>
</dbReference>
<dbReference type="RefSeq" id="WP_066626042.1">
    <property type="nucleotide sequence ID" value="NZ_CP022048.2"/>
</dbReference>
<evidence type="ECO:0000256" key="1">
    <source>
        <dbReference type="ARBA" id="ARBA00000085"/>
    </source>
</evidence>
<dbReference type="GO" id="GO:0005524">
    <property type="term" value="F:ATP binding"/>
    <property type="evidence" value="ECO:0007669"/>
    <property type="project" value="UniProtKB-KW"/>
</dbReference>
<dbReference type="InterPro" id="IPR036890">
    <property type="entry name" value="HATPase_C_sf"/>
</dbReference>